<protein>
    <submittedName>
        <fullName evidence="2">Carboxymuconolactone decarboxylase family protein</fullName>
    </submittedName>
</protein>
<dbReference type="InterPro" id="IPR003779">
    <property type="entry name" value="CMD-like"/>
</dbReference>
<evidence type="ECO:0000313" key="3">
    <source>
        <dbReference type="Proteomes" id="UP001164959"/>
    </source>
</evidence>
<dbReference type="EMBL" id="CP110636">
    <property type="protein sequence ID" value="UZJ31581.1"/>
    <property type="molecule type" value="Genomic_DNA"/>
</dbReference>
<proteinExistence type="predicted"/>
<keyword evidence="3" id="KW-1185">Reference proteome</keyword>
<dbReference type="Proteomes" id="UP001164959">
    <property type="component" value="Chromosome"/>
</dbReference>
<reference evidence="2" key="1">
    <citation type="submission" date="2022-11" db="EMBL/GenBank/DDBJ databases">
        <title>Identification and genomic analyses of a novel endophytic actinobacterium Streptomyces endophytica sp. nov. with potential for biocontrol of Yam anthracnose.</title>
        <authorList>
            <person name="Huang X."/>
        </authorList>
    </citation>
    <scope>NUCLEOTIDE SEQUENCE</scope>
    <source>
        <strain evidence="2">HNM0140</strain>
    </source>
</reference>
<dbReference type="Gene3D" id="1.20.1290.10">
    <property type="entry name" value="AhpD-like"/>
    <property type="match status" value="1"/>
</dbReference>
<dbReference type="SUPFAM" id="SSF69118">
    <property type="entry name" value="AhpD-like"/>
    <property type="match status" value="1"/>
</dbReference>
<sequence length="115" mass="11942">MTAEAPEQALGALAHGDHPVFEQLARMTIETLPNSGLDERTYHLVRLAALIAMDAAPASYLTNLTVAKEAGLTVEDAKAVCVAIAPIVGSARVVDAAGSVLRALGFAELVTEMEA</sequence>
<name>A0ABY6PCS5_9ACTN</name>
<organism evidence="2 3">
    <name type="scientific">Streptomyces endophytica</name>
    <dbReference type="NCBI Taxonomy" id="2991496"/>
    <lineage>
        <taxon>Bacteria</taxon>
        <taxon>Bacillati</taxon>
        <taxon>Actinomycetota</taxon>
        <taxon>Actinomycetes</taxon>
        <taxon>Kitasatosporales</taxon>
        <taxon>Streptomycetaceae</taxon>
        <taxon>Streptomyces</taxon>
    </lineage>
</organism>
<feature type="domain" description="Carboxymuconolactone decarboxylase-like" evidence="1">
    <location>
        <begin position="23"/>
        <end position="97"/>
    </location>
</feature>
<gene>
    <name evidence="2" type="ORF">OJ254_16395</name>
</gene>
<dbReference type="Pfam" id="PF02627">
    <property type="entry name" value="CMD"/>
    <property type="match status" value="1"/>
</dbReference>
<evidence type="ECO:0000313" key="2">
    <source>
        <dbReference type="EMBL" id="UZJ31581.1"/>
    </source>
</evidence>
<dbReference type="InterPro" id="IPR029032">
    <property type="entry name" value="AhpD-like"/>
</dbReference>
<dbReference type="RefSeq" id="WP_265362916.1">
    <property type="nucleotide sequence ID" value="NZ_CP110636.1"/>
</dbReference>
<accession>A0ABY6PCS5</accession>
<evidence type="ECO:0000259" key="1">
    <source>
        <dbReference type="Pfam" id="PF02627"/>
    </source>
</evidence>